<dbReference type="SUPFAM" id="SSF52172">
    <property type="entry name" value="CheY-like"/>
    <property type="match status" value="1"/>
</dbReference>
<dbReference type="SMART" id="SM00421">
    <property type="entry name" value="HTH_LUXR"/>
    <property type="match status" value="1"/>
</dbReference>
<feature type="modified residue" description="4-aspartylphosphate" evidence="4">
    <location>
        <position position="55"/>
    </location>
</feature>
<protein>
    <submittedName>
        <fullName evidence="7">Response regulator</fullName>
    </submittedName>
</protein>
<name>A0ABY2QGT7_9SPHN</name>
<evidence type="ECO:0000256" key="4">
    <source>
        <dbReference type="PROSITE-ProRule" id="PRU00169"/>
    </source>
</evidence>
<dbReference type="RefSeq" id="WP_136451613.1">
    <property type="nucleotide sequence ID" value="NZ_SSTI01000007.1"/>
</dbReference>
<evidence type="ECO:0000256" key="1">
    <source>
        <dbReference type="ARBA" id="ARBA00023015"/>
    </source>
</evidence>
<dbReference type="InterPro" id="IPR001789">
    <property type="entry name" value="Sig_transdc_resp-reg_receiver"/>
</dbReference>
<keyword evidence="2" id="KW-0238">DNA-binding</keyword>
<evidence type="ECO:0000313" key="8">
    <source>
        <dbReference type="Proteomes" id="UP000308038"/>
    </source>
</evidence>
<evidence type="ECO:0000313" key="7">
    <source>
        <dbReference type="EMBL" id="THG39533.1"/>
    </source>
</evidence>
<keyword evidence="3" id="KW-0804">Transcription</keyword>
<dbReference type="Gene3D" id="1.10.10.10">
    <property type="entry name" value="Winged helix-like DNA-binding domain superfamily/Winged helix DNA-binding domain"/>
    <property type="match status" value="1"/>
</dbReference>
<dbReference type="Pfam" id="PF00196">
    <property type="entry name" value="GerE"/>
    <property type="match status" value="1"/>
</dbReference>
<dbReference type="InterPro" id="IPR011006">
    <property type="entry name" value="CheY-like_superfamily"/>
</dbReference>
<accession>A0ABY2QGT7</accession>
<dbReference type="PROSITE" id="PS50110">
    <property type="entry name" value="RESPONSE_REGULATORY"/>
    <property type="match status" value="1"/>
</dbReference>
<evidence type="ECO:0000259" key="5">
    <source>
        <dbReference type="PROSITE" id="PS50043"/>
    </source>
</evidence>
<dbReference type="InterPro" id="IPR016032">
    <property type="entry name" value="Sig_transdc_resp-reg_C-effctor"/>
</dbReference>
<evidence type="ECO:0000259" key="6">
    <source>
        <dbReference type="PROSITE" id="PS50110"/>
    </source>
</evidence>
<proteinExistence type="predicted"/>
<keyword evidence="4" id="KW-0597">Phosphoprotein</keyword>
<keyword evidence="1" id="KW-0805">Transcription regulation</keyword>
<dbReference type="Proteomes" id="UP000308038">
    <property type="component" value="Unassembled WGS sequence"/>
</dbReference>
<feature type="domain" description="Response regulatory" evidence="6">
    <location>
        <begin position="6"/>
        <end position="120"/>
    </location>
</feature>
<dbReference type="PROSITE" id="PS50043">
    <property type="entry name" value="HTH_LUXR_2"/>
    <property type="match status" value="1"/>
</dbReference>
<dbReference type="InterPro" id="IPR000792">
    <property type="entry name" value="Tscrpt_reg_LuxR_C"/>
</dbReference>
<evidence type="ECO:0000256" key="2">
    <source>
        <dbReference type="ARBA" id="ARBA00023125"/>
    </source>
</evidence>
<reference evidence="7 8" key="1">
    <citation type="submission" date="2019-04" db="EMBL/GenBank/DDBJ databases">
        <title>Microbes associate with the intestines of laboratory mice.</title>
        <authorList>
            <person name="Navarre W."/>
            <person name="Wong E."/>
            <person name="Huang K.C."/>
            <person name="Tropini C."/>
            <person name="Ng K."/>
            <person name="Yu B."/>
        </authorList>
    </citation>
    <scope>NUCLEOTIDE SEQUENCE [LARGE SCALE GENOMIC DNA]</scope>
    <source>
        <strain evidence="7 8">NM83_B4-11</strain>
    </source>
</reference>
<gene>
    <name evidence="7" type="ORF">E5988_10160</name>
</gene>
<dbReference type="InterPro" id="IPR036388">
    <property type="entry name" value="WH-like_DNA-bd_sf"/>
</dbReference>
<organism evidence="7 8">
    <name type="scientific">Sphingomonas olei</name>
    <dbReference type="NCBI Taxonomy" id="1886787"/>
    <lineage>
        <taxon>Bacteria</taxon>
        <taxon>Pseudomonadati</taxon>
        <taxon>Pseudomonadota</taxon>
        <taxon>Alphaproteobacteria</taxon>
        <taxon>Sphingomonadales</taxon>
        <taxon>Sphingomonadaceae</taxon>
        <taxon>Sphingomonas</taxon>
    </lineage>
</organism>
<dbReference type="CDD" id="cd06170">
    <property type="entry name" value="LuxR_C_like"/>
    <property type="match status" value="1"/>
</dbReference>
<dbReference type="SMART" id="SM00448">
    <property type="entry name" value="REC"/>
    <property type="match status" value="1"/>
</dbReference>
<dbReference type="SUPFAM" id="SSF46894">
    <property type="entry name" value="C-terminal effector domain of the bipartite response regulators"/>
    <property type="match status" value="1"/>
</dbReference>
<keyword evidence="8" id="KW-1185">Reference proteome</keyword>
<dbReference type="Gene3D" id="3.40.50.2300">
    <property type="match status" value="1"/>
</dbReference>
<dbReference type="PRINTS" id="PR00038">
    <property type="entry name" value="HTHLUXR"/>
</dbReference>
<dbReference type="Pfam" id="PF00072">
    <property type="entry name" value="Response_reg"/>
    <property type="match status" value="1"/>
</dbReference>
<comment type="caution">
    <text evidence="7">The sequence shown here is derived from an EMBL/GenBank/DDBJ whole genome shotgun (WGS) entry which is preliminary data.</text>
</comment>
<dbReference type="PANTHER" id="PTHR44688:SF16">
    <property type="entry name" value="DNA-BINDING TRANSCRIPTIONAL ACTIVATOR DEVR_DOSR"/>
    <property type="match status" value="1"/>
</dbReference>
<sequence>MSVELPVYIIDDEPEVCRSLALLMAAGGIPARSFGNADLFLDLVHHLAPGIVICDVVMPGTSGIELLQSMRSNGRQDPVILIAGHADIPIAVAAMQAGATNFLEKPFDPDVIIDAVALARQSLNRASVNDSLADRLSPRERQVLELVIGGATSKEAARHLGISPRTVETYRTKLLEKTGARSTAHLVKIGLEAGLGSERHSNVGSA</sequence>
<dbReference type="EMBL" id="SSTI01000007">
    <property type="protein sequence ID" value="THG39533.1"/>
    <property type="molecule type" value="Genomic_DNA"/>
</dbReference>
<evidence type="ECO:0000256" key="3">
    <source>
        <dbReference type="ARBA" id="ARBA00023163"/>
    </source>
</evidence>
<dbReference type="PANTHER" id="PTHR44688">
    <property type="entry name" value="DNA-BINDING TRANSCRIPTIONAL ACTIVATOR DEVR_DOSR"/>
    <property type="match status" value="1"/>
</dbReference>
<feature type="domain" description="HTH luxR-type" evidence="5">
    <location>
        <begin position="129"/>
        <end position="194"/>
    </location>
</feature>